<evidence type="ECO:0000259" key="2">
    <source>
        <dbReference type="PROSITE" id="PS50004"/>
    </source>
</evidence>
<feature type="compositionally biased region" description="Polar residues" evidence="1">
    <location>
        <begin position="1500"/>
        <end position="1515"/>
    </location>
</feature>
<dbReference type="PANTHER" id="PTHR21254">
    <property type="entry name" value="C2 DOMAIN-CONTAINING PROTEIN 3"/>
    <property type="match status" value="1"/>
</dbReference>
<feature type="region of interest" description="Disordered" evidence="1">
    <location>
        <begin position="171"/>
        <end position="224"/>
    </location>
</feature>
<dbReference type="GeneID" id="107379999"/>
<dbReference type="GO" id="GO:0034451">
    <property type="term" value="C:centriolar satellite"/>
    <property type="evidence" value="ECO:0007669"/>
    <property type="project" value="TreeGrafter"/>
</dbReference>
<proteinExistence type="predicted"/>
<dbReference type="RefSeq" id="XP_070399396.1">
    <property type="nucleotide sequence ID" value="XM_070543295.1"/>
</dbReference>
<feature type="region of interest" description="Disordered" evidence="1">
    <location>
        <begin position="2089"/>
        <end position="2127"/>
    </location>
</feature>
<dbReference type="InterPro" id="IPR035892">
    <property type="entry name" value="C2_domain_sf"/>
</dbReference>
<dbReference type="EMBL" id="JAAVVJ010000007">
    <property type="protein sequence ID" value="KAF7218428.1"/>
    <property type="molecule type" value="Genomic_DNA"/>
</dbReference>
<dbReference type="GO" id="GO:0005814">
    <property type="term" value="C:centriole"/>
    <property type="evidence" value="ECO:0007669"/>
    <property type="project" value="TreeGrafter"/>
</dbReference>
<dbReference type="PANTHER" id="PTHR21254:SF1">
    <property type="entry name" value="C2 DOMAIN-CONTAINING PROTEIN 3"/>
    <property type="match status" value="1"/>
</dbReference>
<dbReference type="PROSITE" id="PS50004">
    <property type="entry name" value="C2"/>
    <property type="match status" value="3"/>
</dbReference>
<organism evidence="3 4">
    <name type="scientific">Nothobranchius furzeri</name>
    <name type="common">Turquoise killifish</name>
    <dbReference type="NCBI Taxonomy" id="105023"/>
    <lineage>
        <taxon>Eukaryota</taxon>
        <taxon>Metazoa</taxon>
        <taxon>Chordata</taxon>
        <taxon>Craniata</taxon>
        <taxon>Vertebrata</taxon>
        <taxon>Euteleostomi</taxon>
        <taxon>Actinopterygii</taxon>
        <taxon>Neopterygii</taxon>
        <taxon>Teleostei</taxon>
        <taxon>Neoteleostei</taxon>
        <taxon>Acanthomorphata</taxon>
        <taxon>Ovalentaria</taxon>
        <taxon>Atherinomorphae</taxon>
        <taxon>Cyprinodontiformes</taxon>
        <taxon>Nothobranchiidae</taxon>
        <taxon>Nothobranchius</taxon>
    </lineage>
</organism>
<feature type="region of interest" description="Disordered" evidence="1">
    <location>
        <begin position="1488"/>
        <end position="1518"/>
    </location>
</feature>
<feature type="compositionally biased region" description="Polar residues" evidence="1">
    <location>
        <begin position="683"/>
        <end position="706"/>
    </location>
</feature>
<feature type="region of interest" description="Disordered" evidence="1">
    <location>
        <begin position="1"/>
        <end position="29"/>
    </location>
</feature>
<feature type="compositionally biased region" description="Low complexity" evidence="1">
    <location>
        <begin position="202"/>
        <end position="211"/>
    </location>
</feature>
<feature type="compositionally biased region" description="Basic and acidic residues" evidence="1">
    <location>
        <begin position="1799"/>
        <end position="1812"/>
    </location>
</feature>
<feature type="domain" description="C2" evidence="2">
    <location>
        <begin position="1506"/>
        <end position="1638"/>
    </location>
</feature>
<dbReference type="Pfam" id="PF25339">
    <property type="entry name" value="C2_C2CD3_N"/>
    <property type="match status" value="1"/>
</dbReference>
<evidence type="ECO:0000313" key="3">
    <source>
        <dbReference type="EMBL" id="KAF7218428.1"/>
    </source>
</evidence>
<dbReference type="CDD" id="cd00030">
    <property type="entry name" value="C2"/>
    <property type="match status" value="1"/>
</dbReference>
<feature type="region of interest" description="Disordered" evidence="1">
    <location>
        <begin position="1847"/>
        <end position="2065"/>
    </location>
</feature>
<feature type="compositionally biased region" description="Polar residues" evidence="1">
    <location>
        <begin position="1948"/>
        <end position="1963"/>
    </location>
</feature>
<feature type="compositionally biased region" description="Polar residues" evidence="1">
    <location>
        <begin position="489"/>
        <end position="498"/>
    </location>
</feature>
<feature type="compositionally biased region" description="Basic and acidic residues" evidence="1">
    <location>
        <begin position="2019"/>
        <end position="2029"/>
    </location>
</feature>
<dbReference type="Gene3D" id="2.60.40.150">
    <property type="entry name" value="C2 domain"/>
    <property type="match status" value="2"/>
</dbReference>
<feature type="compositionally biased region" description="Low complexity" evidence="1">
    <location>
        <begin position="1750"/>
        <end position="1763"/>
    </location>
</feature>
<feature type="region of interest" description="Disordered" evidence="1">
    <location>
        <begin position="640"/>
        <end position="709"/>
    </location>
</feature>
<dbReference type="GO" id="GO:0071539">
    <property type="term" value="P:protein localization to centrosome"/>
    <property type="evidence" value="ECO:0007669"/>
    <property type="project" value="TreeGrafter"/>
</dbReference>
<evidence type="ECO:0000313" key="4">
    <source>
        <dbReference type="Proteomes" id="UP000822369"/>
    </source>
</evidence>
<dbReference type="InterPro" id="IPR057537">
    <property type="entry name" value="C2_C2CD3_N"/>
</dbReference>
<feature type="compositionally biased region" description="Polar residues" evidence="1">
    <location>
        <begin position="14"/>
        <end position="28"/>
    </location>
</feature>
<dbReference type="GO" id="GO:0060271">
    <property type="term" value="P:cilium assembly"/>
    <property type="evidence" value="ECO:0007669"/>
    <property type="project" value="TreeGrafter"/>
</dbReference>
<feature type="compositionally biased region" description="Acidic residues" evidence="1">
    <location>
        <begin position="1925"/>
        <end position="1938"/>
    </location>
</feature>
<feature type="compositionally biased region" description="Polar residues" evidence="1">
    <location>
        <begin position="243"/>
        <end position="266"/>
    </location>
</feature>
<feature type="region of interest" description="Disordered" evidence="1">
    <location>
        <begin position="485"/>
        <end position="507"/>
    </location>
</feature>
<dbReference type="CTD" id="26005"/>
<dbReference type="SMART" id="SM00239">
    <property type="entry name" value="C2"/>
    <property type="match status" value="5"/>
</dbReference>
<sequence length="2142" mass="236090">MKSRKQKSVRAGSSKRNVPSDVSPSTSLPPLVEGQPRCFLRVTVSRVSWTVHNPPSQTFIRLRWWGESSNGTHFFPRDGSLLSQKNIKSTARFPIRCGLKQFTSYLTDMGSLVLDVLTKPDHLPIARAEVAGISHLTQSQPISGFYTLVSPTSEKLGEVQVSLNLEPLTEAYDSSSSCPPTDIGTDGTRVTTLTVPSHHRPSSAGSGKESAGSGGGNTLRGKDHLHFQNGLKDKEEMLETRIPASSKSHSTQSADNPSAEASSNRPPANDIISVVLERGNKLRNAMIESSLKCEKNFAPPVKETPLPLLKHNIKLHDNSFRSSSGMFLHADSAPQHIRDAALAADTYCPADMDRRAVELLFGSSFTSSLPLWDGQVSPTESLSGHNSVCGDSEPNDPLYDQSLLENLFYKTPNLDSKADKDEVEGRGTTSSRTNQTRSGPRISQSPTSARLQPAECSDPPLSAERLSLLSVIRFVRVTIDSLALPAGSSDPTPRNSSKGKPPRPLPSRKCTYFVEYALPSASGRFGPSKAGDVEVTRVVSSKVTGGVVKFHQLSVLPVHFSAAAVRRWWESHLTFRIYSRKSDQKKPVAVGEAVFPLCRLLQSEELCQSVDLPVQSVAGIGGAQEVGPLKVFMELGTNSKRSSPVKNKKLTWRNAPSEVCPSPEGGSVDVSGEASLSYAPGTSRPNVRTSQKPSDEATSQSGTRSSEWFEEDPEVLLHTLLMVPDGKNFSRGPPAPNVYLNVKQFWCDETARSVVSWGRTNPTFNFVQVTPVGLTTKLLERMKNNVMVIEVWQRMGQPGQDGLFGLVKLPLHQFFMSFRDPKITQLLLQAHYPVLGVDGYVPVIDVFSGSCRGNLRVVLAMGRSEQIVALQRARDEEFDSSPHLVRPVHMLDQQSHSQPKIKAAQVEVMREHVFVIRVEAVSGLTPLQSTVWGEADCYIQYSFPCQEAEASNTDPSLIESSVNLKPFRTTTTLCVPDPVFGHTETHVLLAPEGVPVQKLLLRSLSSRGLKSGGGVQFEVWCRYYYPNVRDQLVARGLLPLSKLCAMATVQRSHHPNEAQIFSLPLIPRTEGPTGFQPQPSGLLNVRVQYKHRPVRREGEAGRPAASRVVTLVIQVHRAAGLKTAARVISEQDEKFISFVNEGVNPFVTVQLSFLPESERRCTRSAARTFCPEFEHCVELSCDLLLHTSSGESCSLAEQLERASAVFTVWNRDVLKVSLSQPEEVMLGRVKVPLVDLLHKRTGISGWFGLYLSREHQRVLVGGLEISISFAHHSDSERVLKAAQVLGWDASHENDARQRDDERWEESLRKLPLTFSMPKVWLPVHWLLQPGFSELQRSTYCYFRYKFFDQEAFCSGLNHPRAEGDRATVTFEGSRTVELSPSQPLMWYLREEKLEVQVWVTFTKNRTVRPSDADRLLGSAFVDLSPLAKTPEQKCSVSGVYPLFMRSAADLQGAAVRVRVALSADDGARVNSDSQEEVILEEVEAADCTPSPVTPRKAHTRSSQTSKSSRLTPDITSEQHAELGVDDSFPVTVAVERAMHLNLKGCPLAELSEGTPCCCVSYISADSADPVSTAVVANSDCPVWDHQHECRLSKDLLVDPQQSLVFKVWHKGGTERVIGFASVDLSPLLCGFLSVCGWYNITDFSGQCRGQIKVSVTPLRGVQDLRGQRRSATEESAKNSSPLSQGIPVSYQTSGVYSSFPAHISRFPEQKISPKHTDGLFSHRISESERHSEHMDNVRFYHQSLQEQATSRSGSASDSGPSSSFLISTLSRRKLGELDNIQKYLNRKLSTPTFPSTVEENGRSRDEERRNSETDTSQLLLKSNQLVGEVSDIISGLKKHHVETIPSDTDSAVEHHAPQVLAESVPGPRRDIEECPDIVSPLPSPPTEVSEDHTGSEPDEDEENSENDPPADEREDETSFRHKEAGEDEDEEKDEDYEEVVLKPRPLNEVTSLTDRTSPWTSVLSDPELVSVASSGTPKDSDLSEDEDDGTVEKRSSLNRSSERKLEELDHSSGGSDGGASEREDERTLHENNGSETPQPTTVTHSASASEDDEDTQPQTSLPLEVPNFFLPSHQLEASLKAIRLAPTFSNMADDSGQNPSVPRSSTPPPKGLRRRPDMSPSSMRKETERIAKIFTAHFNETS</sequence>
<feature type="domain" description="C2" evidence="2">
    <location>
        <begin position="1092"/>
        <end position="1247"/>
    </location>
</feature>
<comment type="caution">
    <text evidence="3">The sequence shown here is derived from an EMBL/GenBank/DDBJ whole genome shotgun (WGS) entry which is preliminary data.</text>
</comment>
<evidence type="ECO:0000256" key="1">
    <source>
        <dbReference type="SAM" id="MobiDB-lite"/>
    </source>
</evidence>
<accession>A0A9D2YE13</accession>
<feature type="compositionally biased region" description="Polar residues" evidence="1">
    <location>
        <begin position="427"/>
        <end position="450"/>
    </location>
</feature>
<dbReference type="SUPFAM" id="SSF49562">
    <property type="entry name" value="C2 domain (Calcium/lipid-binding domain, CaLB)"/>
    <property type="match status" value="4"/>
</dbReference>
<feature type="domain" description="C2" evidence="2">
    <location>
        <begin position="895"/>
        <end position="1053"/>
    </location>
</feature>
<feature type="region of interest" description="Disordered" evidence="1">
    <location>
        <begin position="1744"/>
        <end position="1763"/>
    </location>
</feature>
<dbReference type="Proteomes" id="UP000822369">
    <property type="component" value="Chromosome 7"/>
</dbReference>
<gene>
    <name evidence="3" type="primary">c2cd3</name>
    <name evidence="3" type="ORF">G4P62_006104</name>
</gene>
<protein>
    <submittedName>
        <fullName evidence="3">Transcript variant X1</fullName>
    </submittedName>
</protein>
<feature type="region of interest" description="Disordered" evidence="1">
    <location>
        <begin position="1664"/>
        <end position="1686"/>
    </location>
</feature>
<feature type="compositionally biased region" description="Acidic residues" evidence="1">
    <location>
        <begin position="1896"/>
        <end position="1915"/>
    </location>
</feature>
<dbReference type="InterPro" id="IPR000008">
    <property type="entry name" value="C2_dom"/>
</dbReference>
<feature type="region of interest" description="Disordered" evidence="1">
    <location>
        <begin position="242"/>
        <end position="267"/>
    </location>
</feature>
<name>A0A9D2YE13_NOTFU</name>
<feature type="region of interest" description="Disordered" evidence="1">
    <location>
        <begin position="1791"/>
        <end position="1817"/>
    </location>
</feature>
<feature type="compositionally biased region" description="Polar residues" evidence="1">
    <location>
        <begin position="2089"/>
        <end position="2104"/>
    </location>
</feature>
<dbReference type="GO" id="GO:0061511">
    <property type="term" value="P:centriole elongation"/>
    <property type="evidence" value="ECO:0007669"/>
    <property type="project" value="TreeGrafter"/>
</dbReference>
<feature type="region of interest" description="Disordered" evidence="1">
    <location>
        <begin position="415"/>
        <end position="458"/>
    </location>
</feature>
<reference evidence="3" key="1">
    <citation type="submission" date="2020-03" db="EMBL/GenBank/DDBJ databases">
        <title>Intra-Species Differences in Population Size shape Life History and Genome Evolution.</title>
        <authorList>
            <person name="Willemsen D."/>
            <person name="Cui R."/>
            <person name="Valenzano D.R."/>
        </authorList>
    </citation>
    <scope>NUCLEOTIDE SEQUENCE</scope>
    <source>
        <strain evidence="3">GRZ</strain>
        <tissue evidence="3">Whole</tissue>
    </source>
</reference>
<feature type="compositionally biased region" description="Basic and acidic residues" evidence="1">
    <location>
        <begin position="416"/>
        <end position="425"/>
    </location>
</feature>
<feature type="compositionally biased region" description="Basic and acidic residues" evidence="1">
    <location>
        <begin position="1990"/>
        <end position="2010"/>
    </location>
</feature>
<feature type="compositionally biased region" description="Polar residues" evidence="1">
    <location>
        <begin position="2030"/>
        <end position="2048"/>
    </location>
</feature>
<dbReference type="Pfam" id="PF00168">
    <property type="entry name" value="C2"/>
    <property type="match status" value="2"/>
</dbReference>